<dbReference type="VEuPathDB" id="FungiDB:PCH_Pc23g00990"/>
<evidence type="ECO:0000313" key="2">
    <source>
        <dbReference type="EMBL" id="CAP79593.1"/>
    </source>
</evidence>
<organism evidence="2 3">
    <name type="scientific">Penicillium rubens (strain ATCC 28089 / DSM 1075 / NRRL 1951 / Wisconsin 54-1255)</name>
    <name type="common">Penicillium chrysogenum</name>
    <dbReference type="NCBI Taxonomy" id="500485"/>
    <lineage>
        <taxon>Eukaryota</taxon>
        <taxon>Fungi</taxon>
        <taxon>Dikarya</taxon>
        <taxon>Ascomycota</taxon>
        <taxon>Pezizomycotina</taxon>
        <taxon>Eurotiomycetes</taxon>
        <taxon>Eurotiomycetidae</taxon>
        <taxon>Eurotiales</taxon>
        <taxon>Aspergillaceae</taxon>
        <taxon>Penicillium</taxon>
        <taxon>Penicillium chrysogenum species complex</taxon>
    </lineage>
</organism>
<protein>
    <submittedName>
        <fullName evidence="2">Uncharacterized protein</fullName>
    </submittedName>
</protein>
<feature type="compositionally biased region" description="Polar residues" evidence="1">
    <location>
        <begin position="56"/>
        <end position="72"/>
    </location>
</feature>
<dbReference type="AlphaFoldDB" id="B6HWE9"/>
<accession>B6HWE9</accession>
<dbReference type="Proteomes" id="UP000000724">
    <property type="component" value="Contig Pc00c23"/>
</dbReference>
<evidence type="ECO:0000313" key="3">
    <source>
        <dbReference type="Proteomes" id="UP000000724"/>
    </source>
</evidence>
<dbReference type="EMBL" id="AM920438">
    <property type="protein sequence ID" value="CAP79593.1"/>
    <property type="molecule type" value="Genomic_DNA"/>
</dbReference>
<evidence type="ECO:0000256" key="1">
    <source>
        <dbReference type="SAM" id="MobiDB-lite"/>
    </source>
</evidence>
<proteinExistence type="predicted"/>
<gene>
    <name evidence="2" type="ORF">Pc23g00990</name>
    <name evidence="2" type="ORF">PCH_Pc23g00990</name>
</gene>
<keyword evidence="3" id="KW-1185">Reference proteome</keyword>
<dbReference type="HOGENOM" id="CLU_1482479_0_0_1"/>
<sequence length="182" mass="19748">MGWLETEYTGNRYSKCIPAAARKLLSAQSILSRFPSTDSSVDADETAAATDDRKSSSTSSPVSANQTQGTNDEPSRKRHRLQNGDFVASVPLNTSQFPTSNTNLVTNIRLTDASQIQSNDMANRQFVPCPEGNSARAFHRRTNDPGVVNSPEYCPSLAQLPSDSQFSDGFNALDFPNLILGT</sequence>
<reference evidence="2 3" key="1">
    <citation type="journal article" date="2008" name="Nat. Biotechnol.">
        <title>Genome sequencing and analysis of the filamentous fungus Penicillium chrysogenum.</title>
        <authorList>
            <person name="van den Berg M.A."/>
            <person name="Albang R."/>
            <person name="Albermann K."/>
            <person name="Badger J.H."/>
            <person name="Daran J.-M."/>
            <person name="Driessen A.J.M."/>
            <person name="Garcia-Estrada C."/>
            <person name="Fedorova N.D."/>
            <person name="Harris D.M."/>
            <person name="Heijne W.H.M."/>
            <person name="Joardar V.S."/>
            <person name="Kiel J.A.K.W."/>
            <person name="Kovalchuk A."/>
            <person name="Martin J.F."/>
            <person name="Nierman W.C."/>
            <person name="Nijland J.G."/>
            <person name="Pronk J.T."/>
            <person name="Roubos J.A."/>
            <person name="van der Klei I.J."/>
            <person name="van Peij N.N.M.E."/>
            <person name="Veenhuis M."/>
            <person name="von Doehren H."/>
            <person name="Wagner C."/>
            <person name="Wortman J.R."/>
            <person name="Bovenberg R.A.L."/>
        </authorList>
    </citation>
    <scope>NUCLEOTIDE SEQUENCE [LARGE SCALE GENOMIC DNA]</scope>
    <source>
        <strain evidence="3">ATCC 28089 / DSM 1075 / NRRL 1951 / Wisconsin 54-1255</strain>
    </source>
</reference>
<feature type="region of interest" description="Disordered" evidence="1">
    <location>
        <begin position="35"/>
        <end position="78"/>
    </location>
</feature>
<name>B6HWE9_PENRW</name>